<feature type="signal peptide" evidence="1">
    <location>
        <begin position="1"/>
        <end position="21"/>
    </location>
</feature>
<evidence type="ECO:0000313" key="3">
    <source>
        <dbReference type="Proteomes" id="UP000011841"/>
    </source>
</evidence>
<proteinExistence type="predicted"/>
<dbReference type="EMBL" id="AP012603">
    <property type="protein sequence ID" value="BAM89363.1"/>
    <property type="molecule type" value="Genomic_DNA"/>
</dbReference>
<protein>
    <submittedName>
        <fullName evidence="2">Uncharacterized protein</fullName>
    </submittedName>
</protein>
<dbReference type="KEGG" id="aol:S58_33670"/>
<dbReference type="PATRIC" id="fig|1245469.3.peg.3445"/>
<dbReference type="HOGENOM" id="CLU_156392_0_0_5"/>
<sequence>MRTLVIMMLLAAIAANGVVLAADLPAVHDKVVHYKARRAVKAPPAVVVVKDQDSLISPMLPSTPLLLGRQELPGYYGRAFSYDYQGPYYGGDGYTSYMFRLPYACGVTGYC</sequence>
<name>M4Z720_9BRAD</name>
<gene>
    <name evidence="2" type="ORF">S58_33670</name>
</gene>
<dbReference type="OrthoDB" id="8265366at2"/>
<reference evidence="2 3" key="1">
    <citation type="journal article" date="2013" name="Appl. Environ. Microbiol.">
        <title>Genome analysis suggests that the soil oligotrophic bacterium Agromonas oligotrophica (Bradyrhizobium oligotrophicum) is a nitrogen-fixing symbiont of Aeschynomene indica.</title>
        <authorList>
            <person name="Okubo T."/>
            <person name="Fukushima S."/>
            <person name="Itakura M."/>
            <person name="Oshima K."/>
            <person name="Longtonglang A."/>
            <person name="Teaumroong N."/>
            <person name="Mitsui H."/>
            <person name="Hattori M."/>
            <person name="Hattori R."/>
            <person name="Hattori T."/>
            <person name="Minamisawa K."/>
        </authorList>
    </citation>
    <scope>NUCLEOTIDE SEQUENCE [LARGE SCALE GENOMIC DNA]</scope>
    <source>
        <strain evidence="2 3">S58</strain>
    </source>
</reference>
<accession>M4Z720</accession>
<feature type="chain" id="PRO_5004061741" evidence="1">
    <location>
        <begin position="22"/>
        <end position="111"/>
    </location>
</feature>
<evidence type="ECO:0000256" key="1">
    <source>
        <dbReference type="SAM" id="SignalP"/>
    </source>
</evidence>
<dbReference type="RefSeq" id="WP_015666480.1">
    <property type="nucleotide sequence ID" value="NC_020453.1"/>
</dbReference>
<dbReference type="Proteomes" id="UP000011841">
    <property type="component" value="Chromosome"/>
</dbReference>
<dbReference type="eggNOG" id="ENOG5030WYW">
    <property type="taxonomic scope" value="Bacteria"/>
</dbReference>
<organism evidence="2 3">
    <name type="scientific">Bradyrhizobium oligotrophicum S58</name>
    <dbReference type="NCBI Taxonomy" id="1245469"/>
    <lineage>
        <taxon>Bacteria</taxon>
        <taxon>Pseudomonadati</taxon>
        <taxon>Pseudomonadota</taxon>
        <taxon>Alphaproteobacteria</taxon>
        <taxon>Hyphomicrobiales</taxon>
        <taxon>Nitrobacteraceae</taxon>
        <taxon>Bradyrhizobium</taxon>
    </lineage>
</organism>
<keyword evidence="1" id="KW-0732">Signal</keyword>
<keyword evidence="3" id="KW-1185">Reference proteome</keyword>
<evidence type="ECO:0000313" key="2">
    <source>
        <dbReference type="EMBL" id="BAM89363.1"/>
    </source>
</evidence>
<dbReference type="AlphaFoldDB" id="M4Z720"/>
<dbReference type="GeneID" id="301817215"/>